<evidence type="ECO:0000313" key="5">
    <source>
        <dbReference type="Proteomes" id="UP000304382"/>
    </source>
</evidence>
<dbReference type="InterPro" id="IPR012878">
    <property type="entry name" value="Beta-AFase-like_GH127_cat"/>
</dbReference>
<organism evidence="4 5">
    <name type="scientific">Haloarcula mannanilytica</name>
    <dbReference type="NCBI Taxonomy" id="2509225"/>
    <lineage>
        <taxon>Archaea</taxon>
        <taxon>Methanobacteriati</taxon>
        <taxon>Methanobacteriota</taxon>
        <taxon>Stenosarchaea group</taxon>
        <taxon>Halobacteria</taxon>
        <taxon>Halobacteriales</taxon>
        <taxon>Haloarculaceae</taxon>
        <taxon>Haloarcula</taxon>
    </lineage>
</organism>
<feature type="domain" description="Non-reducing end beta-L-arabinofuranosidase-like GH127 catalytic" evidence="1">
    <location>
        <begin position="47"/>
        <end position="211"/>
    </location>
</feature>
<dbReference type="GO" id="GO:0005975">
    <property type="term" value="P:carbohydrate metabolic process"/>
    <property type="evidence" value="ECO:0007669"/>
    <property type="project" value="InterPro"/>
</dbReference>
<dbReference type="Pfam" id="PF07944">
    <property type="entry name" value="Beta-AFase-like_GH127_cat"/>
    <property type="match status" value="1"/>
</dbReference>
<dbReference type="SUPFAM" id="SSF48208">
    <property type="entry name" value="Six-hairpin glycosidases"/>
    <property type="match status" value="1"/>
</dbReference>
<dbReference type="Proteomes" id="UP000304382">
    <property type="component" value="Unassembled WGS sequence"/>
</dbReference>
<evidence type="ECO:0000259" key="3">
    <source>
        <dbReference type="Pfam" id="PF20737"/>
    </source>
</evidence>
<reference evidence="4 5" key="1">
    <citation type="submission" date="2019-02" db="EMBL/GenBank/DDBJ databases">
        <title>Haloarcula mannanilyticum sp. nov., a mannan degrading haloarchaeon isolated from commercial salt.</title>
        <authorList>
            <person name="Enomoto S."/>
            <person name="Shimane Y."/>
            <person name="Kamekura M."/>
            <person name="Ito T."/>
            <person name="Moriya O."/>
            <person name="Ihara K."/>
            <person name="Takahashi-Ando N."/>
            <person name="Fukushima Y."/>
            <person name="Yoshida Y."/>
            <person name="Usama R."/>
            <person name="Takai K."/>
            <person name="Minegishi H."/>
        </authorList>
    </citation>
    <scope>NUCLEOTIDE SEQUENCE [LARGE SCALE GENOMIC DNA]</scope>
    <source>
        <strain evidence="4 5">MD130-1</strain>
    </source>
</reference>
<comment type="caution">
    <text evidence="4">The sequence shown here is derived from an EMBL/GenBank/DDBJ whole genome shotgun (WGS) entry which is preliminary data.</text>
</comment>
<accession>A0A4C2ERL7</accession>
<keyword evidence="5" id="KW-1185">Reference proteome</keyword>
<evidence type="ECO:0008006" key="6">
    <source>
        <dbReference type="Google" id="ProtNLM"/>
    </source>
</evidence>
<dbReference type="PANTHER" id="PTHR43465:SF2">
    <property type="entry name" value="DUF1680 DOMAIN PROTEIN (AFU_ORTHOLOGUE AFUA_1G08910)"/>
    <property type="match status" value="1"/>
</dbReference>
<dbReference type="Pfam" id="PF20737">
    <property type="entry name" value="Glyco_hydro127C"/>
    <property type="match status" value="1"/>
</dbReference>
<dbReference type="Pfam" id="PF20736">
    <property type="entry name" value="Glyco_hydro127M"/>
    <property type="match status" value="1"/>
</dbReference>
<protein>
    <recommendedName>
        <fullName evidence="6">Glycoside hydrolase family 127 protein</fullName>
    </recommendedName>
</protein>
<dbReference type="AlphaFoldDB" id="A0A4C2ERL7"/>
<dbReference type="InterPro" id="IPR049049">
    <property type="entry name" value="Beta-AFase-like_GH127_C"/>
</dbReference>
<dbReference type="InterPro" id="IPR008928">
    <property type="entry name" value="6-hairpin_glycosidase_sf"/>
</dbReference>
<feature type="domain" description="Non-reducing end beta-L-arabinofuranosidase-like GH127 C-terminal" evidence="3">
    <location>
        <begin position="319"/>
        <end position="431"/>
    </location>
</feature>
<feature type="domain" description="Non-reducing end beta-L-arabinofuranosidase-like GH127 middle" evidence="2">
    <location>
        <begin position="222"/>
        <end position="316"/>
    </location>
</feature>
<dbReference type="PANTHER" id="PTHR43465">
    <property type="entry name" value="DUF1680 DOMAIN PROTEIN (AFU_ORTHOLOGUE AFUA_1G08910)"/>
    <property type="match status" value="1"/>
</dbReference>
<evidence type="ECO:0000259" key="2">
    <source>
        <dbReference type="Pfam" id="PF20736"/>
    </source>
</evidence>
<proteinExistence type="predicted"/>
<dbReference type="InterPro" id="IPR049174">
    <property type="entry name" value="Beta-AFase-like"/>
</dbReference>
<dbReference type="InterPro" id="IPR049046">
    <property type="entry name" value="Beta-AFase-like_GH127_middle"/>
</dbReference>
<evidence type="ECO:0000259" key="1">
    <source>
        <dbReference type="Pfam" id="PF07944"/>
    </source>
</evidence>
<evidence type="ECO:0000313" key="4">
    <source>
        <dbReference type="EMBL" id="GCF16170.1"/>
    </source>
</evidence>
<dbReference type="EMBL" id="BIXZ01000018">
    <property type="protein sequence ID" value="GCF16170.1"/>
    <property type="molecule type" value="Genomic_DNA"/>
</dbReference>
<sequence length="433" mass="48408">MAAELPELEQMIEREALSEEQKESGWSVVGYQDTLRDATGGYDGLWAQDHKPVRDQQRVEGHAVRAGNLYAAVAAYLQEVDDEELFDAVERLWQNMVTRRMYVTGGLGSSPDSESFTEDYHLPNDTAFAETCASASAIFWSHNMFELTGDGKYVDILERILYNALLSGVSLDGTGYCYSNPLQTDDEYHRNEWFYVACCPPNLSRVLASLGKYVYARAESELLVNLYVSSTIETTVSGTHLTVKQTTEYPWDGDVTVELTPAQPTEFALSFRIPGWAEGWNLMVDGEPVAVEPTDGYATVKREWQDGDQVTLSLAMEPNAVVAHPEVESDSAHAALRRGPLVYCLEAVDNPQPVHHLILSDPDSISARYTESILDGMTVLEGEASVQDLDEWRDTLYQPMESVTESTTEFTAIPYYARNNRGQTSMIVWMRLA</sequence>
<gene>
    <name evidence="4" type="ORF">Harman_41050</name>
</gene>
<name>A0A4C2ERL7_9EURY</name>